<dbReference type="RefSeq" id="WP_160845111.1">
    <property type="nucleotide sequence ID" value="NZ_WVHT01000006.1"/>
</dbReference>
<dbReference type="SUPFAM" id="SSF52540">
    <property type="entry name" value="P-loop containing nucleoside triphosphate hydrolases"/>
    <property type="match status" value="1"/>
</dbReference>
<evidence type="ECO:0000256" key="1">
    <source>
        <dbReference type="SAM" id="Coils"/>
    </source>
</evidence>
<feature type="coiled-coil region" evidence="1">
    <location>
        <begin position="188"/>
        <end position="215"/>
    </location>
</feature>
<proteinExistence type="predicted"/>
<feature type="coiled-coil region" evidence="1">
    <location>
        <begin position="316"/>
        <end position="343"/>
    </location>
</feature>
<organism evidence="3 4">
    <name type="scientific">Hufsiella arboris</name>
    <dbReference type="NCBI Taxonomy" id="2695275"/>
    <lineage>
        <taxon>Bacteria</taxon>
        <taxon>Pseudomonadati</taxon>
        <taxon>Bacteroidota</taxon>
        <taxon>Sphingobacteriia</taxon>
        <taxon>Sphingobacteriales</taxon>
        <taxon>Sphingobacteriaceae</taxon>
        <taxon>Hufsiella</taxon>
    </lineage>
</organism>
<reference evidence="3 4" key="1">
    <citation type="submission" date="2019-11" db="EMBL/GenBank/DDBJ databases">
        <title>Pedobacter sp. HMF7647 Genome sequencing and assembly.</title>
        <authorList>
            <person name="Kang H."/>
            <person name="Kim H."/>
            <person name="Joh K."/>
        </authorList>
    </citation>
    <scope>NUCLEOTIDE SEQUENCE [LARGE SCALE GENOMIC DNA]</scope>
    <source>
        <strain evidence="3 4">HMF7647</strain>
    </source>
</reference>
<dbReference type="Gene3D" id="3.40.50.300">
    <property type="entry name" value="P-loop containing nucleotide triphosphate hydrolases"/>
    <property type="match status" value="2"/>
</dbReference>
<evidence type="ECO:0000259" key="2">
    <source>
        <dbReference type="Pfam" id="PF13476"/>
    </source>
</evidence>
<feature type="coiled-coil region" evidence="1">
    <location>
        <begin position="824"/>
        <end position="867"/>
    </location>
</feature>
<dbReference type="AlphaFoldDB" id="A0A7K1YBH0"/>
<dbReference type="InterPro" id="IPR038729">
    <property type="entry name" value="Rad50/SbcC_AAA"/>
</dbReference>
<comment type="caution">
    <text evidence="3">The sequence shown here is derived from an EMBL/GenBank/DDBJ whole genome shotgun (WGS) entry which is preliminary data.</text>
</comment>
<dbReference type="PANTHER" id="PTHR32114:SF2">
    <property type="entry name" value="ABC TRANSPORTER ABCH.3"/>
    <property type="match status" value="1"/>
</dbReference>
<dbReference type="EMBL" id="WVHT01000006">
    <property type="protein sequence ID" value="MXV51925.1"/>
    <property type="molecule type" value="Genomic_DNA"/>
</dbReference>
<name>A0A7K1YBH0_9SPHI</name>
<dbReference type="PANTHER" id="PTHR32114">
    <property type="entry name" value="ABC TRANSPORTER ABCH.3"/>
    <property type="match status" value="1"/>
</dbReference>
<sequence>MAAKNIKLSGVELDAFRGFKEHVKFDFMTADGQMANLVAVFAPNGFGKTSFFEGVEWSVKGTIERFDENPTIKNAAVEEGGDILKNRDATAEHGRVRLNDGEGKFFERRTSSSANWDLLPGIIERKSNSAIKSGLKTFNSNQLIEIMPQSRIDSFLSSKTPQQKYEALLDFWGGKDDSAYFVGISRLCEATAKEIEEHEKAIADLKGEIDALAQTSDKVAFFNQLIQAINDSQQFKFNLQPFTEETTAAELHETTKQLNHFIVNSEFETRQEQDRKNGLQILANTYELYQKNLAEKKTVTEQLGVFSQQVADMEDFQKRTKERERLNKELAQAQQTLATLRQIEALRQEFVQTAGRITTANTEKRSRNELIRNLATESSKATKDLNQYQANLNNLSQSALSLQQNLEKIADMEKRIAENTAIIQPALDRAQLAEKVKMIYDGGASEIIRELQSLQQTYKQPIELFVKQDFGFPAFQELAGVITKLYESKEALKKNYEQFRADFSKAGSLDENLQKLIQFGREHVLETHTDTCPLCQTKQQSYEALVALIETQKQDILGLADLRQQMDTLKKEIDEQEALIEKTYAEFIETLKDYEEVLMAALSRREKKSADMAANFQYYDSAAALATAAHQRLTADADELRKANAALQKLIGNAEKQRNKLTEDITKLTALLADHQFKIDNAQARVSELDAQIKLDQQQTDYVTAQDYLNKNKLSEQDFLKDGFAGKIGSQSYLTRELEKQLEDNAHLLAQLQAKALPADAIGLKRQVKEIEKTLNGLLKSTEQFEESYQLLLRSEQFDLPTMQEQLAASERVLALHQASYLKLKELQENISVMQNNLIVNEKKRELKKLENEHATLGASLLKLEALKNKVSEFLLAKINAVFNQKIINEIYRKIDPHPDLKEIKLAPEFNDVKPKLHIYAAEDDGRKMVNPSLYLSSAQINILSLSIFLAKALQNKDTMINTIFMDDPIQYLDSINVLSFIDLIRTITTDKDIDRQVVISTHDENFFKLLQRKFDNTFYPSKFIRFDSYGKVAAH</sequence>
<gene>
    <name evidence="3" type="ORF">GS399_13160</name>
</gene>
<evidence type="ECO:0000313" key="3">
    <source>
        <dbReference type="EMBL" id="MXV51925.1"/>
    </source>
</evidence>
<keyword evidence="4" id="KW-1185">Reference proteome</keyword>
<accession>A0A7K1YBH0</accession>
<feature type="coiled-coil region" evidence="1">
    <location>
        <begin position="371"/>
        <end position="412"/>
    </location>
</feature>
<dbReference type="InterPro" id="IPR027417">
    <property type="entry name" value="P-loop_NTPase"/>
</dbReference>
<protein>
    <recommendedName>
        <fullName evidence="2">Rad50/SbcC-type AAA domain-containing protein</fullName>
    </recommendedName>
</protein>
<keyword evidence="1" id="KW-0175">Coiled coil</keyword>
<evidence type="ECO:0000313" key="4">
    <source>
        <dbReference type="Proteomes" id="UP000466586"/>
    </source>
</evidence>
<feature type="coiled-coil region" evidence="1">
    <location>
        <begin position="559"/>
        <end position="586"/>
    </location>
</feature>
<feature type="coiled-coil region" evidence="1">
    <location>
        <begin position="630"/>
        <end position="699"/>
    </location>
</feature>
<feature type="domain" description="Rad50/SbcC-type AAA" evidence="2">
    <location>
        <begin position="12"/>
        <end position="243"/>
    </location>
</feature>
<dbReference type="Pfam" id="PF13476">
    <property type="entry name" value="AAA_23"/>
    <property type="match status" value="1"/>
</dbReference>
<dbReference type="Proteomes" id="UP000466586">
    <property type="component" value="Unassembled WGS sequence"/>
</dbReference>